<keyword evidence="3 5" id="KW-1133">Transmembrane helix</keyword>
<evidence type="ECO:0000256" key="5">
    <source>
        <dbReference type="SAM" id="Phobius"/>
    </source>
</evidence>
<evidence type="ECO:0000313" key="6">
    <source>
        <dbReference type="EMBL" id="AWR98606.1"/>
    </source>
</evidence>
<dbReference type="InterPro" id="IPR003339">
    <property type="entry name" value="ABC/ECF_trnsptr_transmembrane"/>
</dbReference>
<keyword evidence="4 5" id="KW-0472">Membrane</keyword>
<dbReference type="STRING" id="1293036.GCA_001315825_02516"/>
<accession>A0A2U9IRI9</accession>
<organism evidence="6 7">
    <name type="scientific">Metallosphaera hakonensis JCM 8857 = DSM 7519</name>
    <dbReference type="NCBI Taxonomy" id="1293036"/>
    <lineage>
        <taxon>Archaea</taxon>
        <taxon>Thermoproteota</taxon>
        <taxon>Thermoprotei</taxon>
        <taxon>Sulfolobales</taxon>
        <taxon>Sulfolobaceae</taxon>
        <taxon>Metallosphaera</taxon>
    </lineage>
</organism>
<feature type="transmembrane region" description="Helical" evidence="5">
    <location>
        <begin position="12"/>
        <end position="34"/>
    </location>
</feature>
<reference evidence="7" key="2">
    <citation type="submission" date="2020-03" db="EMBL/GenBank/DDBJ databases">
        <title>Complete Genome Sequences of Extremely Thermoacidophilic, Metal-Mobilizing Type-Strain Members of the Archaeal Family Sulfolobaceae: Acidianus brierleyi DSM-1651T, Acidianus sulfidivorans DSM-18786T, Metallosphaera hakonensis DSM-7519T, and Metallosphaera prunae DSM-10039T.</title>
        <authorList>
            <person name="Counts J.A."/>
            <person name="Kelly R.M."/>
        </authorList>
    </citation>
    <scope>NUCLEOTIDE SEQUENCE [LARGE SCALE GENOMIC DNA]</scope>
    <source>
        <strain evidence="7">HO1-1</strain>
    </source>
</reference>
<sequence length="320" mass="35631">MNTVIVNLISWFIVFYGVALPVMIIFGVIRIAGFKEITRFEKGEGLLYRLNPLTKVALGVGVMVVASVTIWWIGALLTLGISLLYLTLRDGLRKFVYLMALVFSSLIISTWSVAPYVPTSILSLVFPNPSSYHVIWTWPSYFSVMGYQSNLTEEALIYGIQIGFRVTAVLASSLLLALTTTTSDIFRMFTKLKVPLSLTFTLLVGVKTVPRIFELLDSSVKMQFIRRFGEKPAPLRPIFFIYGGILGIVPTMIYLLRGAKTMAISADTRGFRASPKRTEIRELSFGREDYVILLVVVGLLILGVLANLLGFGRFIPYVGS</sequence>
<dbReference type="Pfam" id="PF02361">
    <property type="entry name" value="CbiQ"/>
    <property type="match status" value="1"/>
</dbReference>
<feature type="transmembrane region" description="Helical" evidence="5">
    <location>
        <begin position="192"/>
        <end position="213"/>
    </location>
</feature>
<feature type="transmembrane region" description="Helical" evidence="5">
    <location>
        <begin position="95"/>
        <end position="114"/>
    </location>
</feature>
<dbReference type="KEGG" id="mhk:DFR87_01575"/>
<dbReference type="Proteomes" id="UP000247586">
    <property type="component" value="Chromosome"/>
</dbReference>
<protein>
    <submittedName>
        <fullName evidence="6">Energy-coupling factor transporter transmembrane protein EcfT</fullName>
    </submittedName>
</protein>
<proteinExistence type="predicted"/>
<dbReference type="EMBL" id="CP029287">
    <property type="protein sequence ID" value="AWR98606.1"/>
    <property type="molecule type" value="Genomic_DNA"/>
</dbReference>
<evidence type="ECO:0000256" key="4">
    <source>
        <dbReference type="ARBA" id="ARBA00023136"/>
    </source>
</evidence>
<gene>
    <name evidence="6" type="ORF">DFR87_01575</name>
</gene>
<dbReference type="GO" id="GO:0005886">
    <property type="term" value="C:plasma membrane"/>
    <property type="evidence" value="ECO:0007669"/>
    <property type="project" value="UniProtKB-ARBA"/>
</dbReference>
<reference evidence="6 7" key="1">
    <citation type="submission" date="2018-05" db="EMBL/GenBank/DDBJ databases">
        <title>Complete Genome Sequences of Extremely Thermoacidophilic, Metal-Mobilizing Type-Strain Members of the Archaeal Family Sulfolobaceae: Acidianus brierleyi DSM-1651T, Acidianus sulfidivorans DSM-18786T, Metallosphaera hakonensis DSM-7519T, and Metallosphaera prunae DSM-10039T.</title>
        <authorList>
            <person name="Counts J.A."/>
            <person name="Kelly R.M."/>
        </authorList>
    </citation>
    <scope>NUCLEOTIDE SEQUENCE [LARGE SCALE GENOMIC DNA]</scope>
    <source>
        <strain evidence="6 7">HO1-1</strain>
    </source>
</reference>
<dbReference type="GeneID" id="36833991"/>
<feature type="transmembrane region" description="Helical" evidence="5">
    <location>
        <begin position="233"/>
        <end position="256"/>
    </location>
</feature>
<evidence type="ECO:0000313" key="7">
    <source>
        <dbReference type="Proteomes" id="UP000247586"/>
    </source>
</evidence>
<dbReference type="OrthoDB" id="31170at2157"/>
<dbReference type="RefSeq" id="WP_054837160.1">
    <property type="nucleotide sequence ID" value="NZ_BBBA01000028.1"/>
</dbReference>
<feature type="transmembrane region" description="Helical" evidence="5">
    <location>
        <begin position="70"/>
        <end position="88"/>
    </location>
</feature>
<dbReference type="PANTHER" id="PTHR33514:SF13">
    <property type="entry name" value="PROTEIN ABCI12, CHLOROPLASTIC"/>
    <property type="match status" value="1"/>
</dbReference>
<dbReference type="PANTHER" id="PTHR33514">
    <property type="entry name" value="PROTEIN ABCI12, CHLOROPLASTIC"/>
    <property type="match status" value="1"/>
</dbReference>
<keyword evidence="2 5" id="KW-0812">Transmembrane</keyword>
<evidence type="ECO:0000256" key="1">
    <source>
        <dbReference type="ARBA" id="ARBA00004141"/>
    </source>
</evidence>
<name>A0A2U9IRI9_9CREN</name>
<reference evidence="7" key="3">
    <citation type="submission" date="2020-03" db="EMBL/GenBank/DDBJ databases">
        <title>Sequencing and Assembly of Multiple Reported Metal-Biooxidizing Members of the Extremely Thermoacidophilic Archaeal Family Sulfolobaceae.</title>
        <authorList>
            <person name="Counts J.A."/>
            <person name="Kelly R.M."/>
        </authorList>
    </citation>
    <scope>NUCLEOTIDE SEQUENCE [LARGE SCALE GENOMIC DNA]</scope>
    <source>
        <strain evidence="7">HO1-1</strain>
    </source>
</reference>
<feature type="transmembrane region" description="Helical" evidence="5">
    <location>
        <begin position="155"/>
        <end position="180"/>
    </location>
</feature>
<dbReference type="AlphaFoldDB" id="A0A2U9IRI9"/>
<feature type="transmembrane region" description="Helical" evidence="5">
    <location>
        <begin position="290"/>
        <end position="315"/>
    </location>
</feature>
<evidence type="ECO:0000256" key="3">
    <source>
        <dbReference type="ARBA" id="ARBA00022989"/>
    </source>
</evidence>
<keyword evidence="7" id="KW-1185">Reference proteome</keyword>
<comment type="subcellular location">
    <subcellularLocation>
        <location evidence="1">Membrane</location>
        <topology evidence="1">Multi-pass membrane protein</topology>
    </subcellularLocation>
</comment>
<dbReference type="CDD" id="cd16914">
    <property type="entry name" value="EcfT"/>
    <property type="match status" value="1"/>
</dbReference>
<evidence type="ECO:0000256" key="2">
    <source>
        <dbReference type="ARBA" id="ARBA00022692"/>
    </source>
</evidence>